<gene>
    <name evidence="1" type="ORF">Pyn_27211</name>
</gene>
<evidence type="ECO:0000313" key="2">
    <source>
        <dbReference type="Proteomes" id="UP000250321"/>
    </source>
</evidence>
<dbReference type="EMBL" id="PJQY01002940">
    <property type="protein sequence ID" value="PQM41584.1"/>
    <property type="molecule type" value="Genomic_DNA"/>
</dbReference>
<dbReference type="Proteomes" id="UP000250321">
    <property type="component" value="Unassembled WGS sequence"/>
</dbReference>
<keyword evidence="2" id="KW-1185">Reference proteome</keyword>
<comment type="caution">
    <text evidence="1">The sequence shown here is derived from an EMBL/GenBank/DDBJ whole genome shotgun (WGS) entry which is preliminary data.</text>
</comment>
<protein>
    <submittedName>
        <fullName evidence="1">Uncharacterized protein</fullName>
    </submittedName>
</protein>
<name>A0A314UYI6_PRUYE</name>
<sequence length="79" mass="8710">MAISASSITWMARGEMVLQICNRDMRLEAELGDDDNQGAKDGSQTVTCVGELGDDHREQMGGRFREITTNNNLTLGTLY</sequence>
<accession>A0A314UYI6</accession>
<evidence type="ECO:0000313" key="1">
    <source>
        <dbReference type="EMBL" id="PQM41584.1"/>
    </source>
</evidence>
<reference evidence="1 2" key="1">
    <citation type="submission" date="2018-02" db="EMBL/GenBank/DDBJ databases">
        <title>Draft genome of wild Prunus yedoensis var. nudiflora.</title>
        <authorList>
            <person name="Baek S."/>
            <person name="Kim J.-H."/>
            <person name="Choi K."/>
            <person name="Kim G.-B."/>
            <person name="Cho A."/>
            <person name="Jang H."/>
            <person name="Shin C.-H."/>
            <person name="Yu H.-J."/>
            <person name="Mun J.-H."/>
        </authorList>
    </citation>
    <scope>NUCLEOTIDE SEQUENCE [LARGE SCALE GENOMIC DNA]</scope>
    <source>
        <strain evidence="2">cv. Jeju island</strain>
        <tissue evidence="1">Leaf</tissue>
    </source>
</reference>
<dbReference type="AlphaFoldDB" id="A0A314UYI6"/>
<proteinExistence type="predicted"/>
<organism evidence="1 2">
    <name type="scientific">Prunus yedoensis var. nudiflora</name>
    <dbReference type="NCBI Taxonomy" id="2094558"/>
    <lineage>
        <taxon>Eukaryota</taxon>
        <taxon>Viridiplantae</taxon>
        <taxon>Streptophyta</taxon>
        <taxon>Embryophyta</taxon>
        <taxon>Tracheophyta</taxon>
        <taxon>Spermatophyta</taxon>
        <taxon>Magnoliopsida</taxon>
        <taxon>eudicotyledons</taxon>
        <taxon>Gunneridae</taxon>
        <taxon>Pentapetalae</taxon>
        <taxon>rosids</taxon>
        <taxon>fabids</taxon>
        <taxon>Rosales</taxon>
        <taxon>Rosaceae</taxon>
        <taxon>Amygdaloideae</taxon>
        <taxon>Amygdaleae</taxon>
        <taxon>Prunus</taxon>
    </lineage>
</organism>